<accession>A0A1J4Q9G8</accession>
<dbReference type="SUPFAM" id="SSF55326">
    <property type="entry name" value="PurM N-terminal domain-like"/>
    <property type="match status" value="1"/>
</dbReference>
<dbReference type="Gene3D" id="3.90.650.10">
    <property type="entry name" value="PurM-like C-terminal domain"/>
    <property type="match status" value="1"/>
</dbReference>
<comment type="similarity">
    <text evidence="1">Belongs to the HypE family.</text>
</comment>
<name>A0A1J4Q9G8_9GAMM</name>
<dbReference type="PANTHER" id="PTHR30303">
    <property type="entry name" value="HYDROGENASE ISOENZYMES FORMATION PROTEIN HYPE"/>
    <property type="match status" value="1"/>
</dbReference>
<comment type="caution">
    <text evidence="4">The sequence shown here is derived from an EMBL/GenBank/DDBJ whole genome shotgun (WGS) entry which is preliminary data.</text>
</comment>
<evidence type="ECO:0000313" key="4">
    <source>
        <dbReference type="EMBL" id="OIN04482.1"/>
    </source>
</evidence>
<dbReference type="InterPro" id="IPR011854">
    <property type="entry name" value="HypE"/>
</dbReference>
<dbReference type="Pfam" id="PF00586">
    <property type="entry name" value="AIRS"/>
    <property type="match status" value="1"/>
</dbReference>
<dbReference type="Pfam" id="PF02769">
    <property type="entry name" value="AIRS_C"/>
    <property type="match status" value="1"/>
</dbReference>
<dbReference type="InterPro" id="IPR036921">
    <property type="entry name" value="PurM-like_N_sf"/>
</dbReference>
<dbReference type="STRING" id="1414654.BFR47_06180"/>
<proteinExistence type="inferred from homology"/>
<dbReference type="InterPro" id="IPR010918">
    <property type="entry name" value="PurM-like_C_dom"/>
</dbReference>
<evidence type="ECO:0000256" key="1">
    <source>
        <dbReference type="ARBA" id="ARBA00006243"/>
    </source>
</evidence>
<dbReference type="SUPFAM" id="SSF56042">
    <property type="entry name" value="PurM C-terminal domain-like"/>
    <property type="match status" value="1"/>
</dbReference>
<dbReference type="PANTHER" id="PTHR30303:SF0">
    <property type="entry name" value="CARBAMOYL DEHYDRATASE HYPE"/>
    <property type="match status" value="1"/>
</dbReference>
<dbReference type="NCBIfam" id="TIGR02124">
    <property type="entry name" value="hypE"/>
    <property type="match status" value="1"/>
</dbReference>
<dbReference type="InterPro" id="IPR016188">
    <property type="entry name" value="PurM-like_N"/>
</dbReference>
<dbReference type="EMBL" id="MDKE01000068">
    <property type="protein sequence ID" value="OIN04482.1"/>
    <property type="molecule type" value="Genomic_DNA"/>
</dbReference>
<evidence type="ECO:0000259" key="2">
    <source>
        <dbReference type="Pfam" id="PF00586"/>
    </source>
</evidence>
<gene>
    <name evidence="4" type="ORF">BFR47_06180</name>
</gene>
<dbReference type="AlphaFoldDB" id="A0A1J4Q9G8"/>
<feature type="domain" description="PurM-like C-terminal" evidence="3">
    <location>
        <begin position="188"/>
        <end position="334"/>
    </location>
</feature>
<evidence type="ECO:0000313" key="5">
    <source>
        <dbReference type="Proteomes" id="UP000243073"/>
    </source>
</evidence>
<dbReference type="PIRSF" id="PIRSF005644">
    <property type="entry name" value="Hdrgns_mtr_HypE"/>
    <property type="match status" value="1"/>
</dbReference>
<sequence length="363" mass="37716">MSIGPNRSRPNSLKVRRRAVTSSQETITLAHGAGGGAMHSLIDDLFLSAFGDAPLLQKEDQARLPLAEFLARGDRLALTTDSFVVSPLEFPGGDIGKLAVCGTLNDLAVGGAIPLYLSAAFIIEEGLPLALLGRLVGSMAEAARQAGVTIVTGDTKVVERGMADKLFINTTGVGVIPMGLNLAIGSARPGDKVLVNGHVGDHGAAVMLAREDLGLVGELASDCASLHSLIHPVLAQCTGVRCLRDATRGGLGGVLSEMAGASAVEIRLCESDLPIRPQTRALCELLGLEPLFLANEGLAAMVICPEQAEQALALWRGHPLGRDACIVGEVTGSSSPGRLSLLTPYGGERLLEVPHGLQLPRIC</sequence>
<dbReference type="GO" id="GO:0051604">
    <property type="term" value="P:protein maturation"/>
    <property type="evidence" value="ECO:0007669"/>
    <property type="project" value="TreeGrafter"/>
</dbReference>
<evidence type="ECO:0000259" key="3">
    <source>
        <dbReference type="Pfam" id="PF02769"/>
    </source>
</evidence>
<dbReference type="CDD" id="cd02197">
    <property type="entry name" value="HypE"/>
    <property type="match status" value="1"/>
</dbReference>
<feature type="domain" description="PurM-like N-terminal" evidence="2">
    <location>
        <begin position="71"/>
        <end position="176"/>
    </location>
</feature>
<dbReference type="InterPro" id="IPR036676">
    <property type="entry name" value="PurM-like_C_sf"/>
</dbReference>
<reference evidence="4 5" key="1">
    <citation type="submission" date="2016-07" db="EMBL/GenBank/DDBJ databases">
        <title>Draft Genome Sequence of Oceanisphaera psychrotolerans, isolated from coastal sediment samples.</title>
        <authorList>
            <person name="Zhuo S."/>
            <person name="Ruan Z."/>
        </authorList>
    </citation>
    <scope>NUCLEOTIDE SEQUENCE [LARGE SCALE GENOMIC DNA]</scope>
    <source>
        <strain evidence="4 5">LAM-WHM-ZC</strain>
    </source>
</reference>
<organism evidence="4 5">
    <name type="scientific">Oceanisphaera psychrotolerans</name>
    <dbReference type="NCBI Taxonomy" id="1414654"/>
    <lineage>
        <taxon>Bacteria</taxon>
        <taxon>Pseudomonadati</taxon>
        <taxon>Pseudomonadota</taxon>
        <taxon>Gammaproteobacteria</taxon>
        <taxon>Aeromonadales</taxon>
        <taxon>Aeromonadaceae</taxon>
        <taxon>Oceanisphaera</taxon>
    </lineage>
</organism>
<dbReference type="Gene3D" id="3.30.1330.10">
    <property type="entry name" value="PurM-like, N-terminal domain"/>
    <property type="match status" value="1"/>
</dbReference>
<keyword evidence="5" id="KW-1185">Reference proteome</keyword>
<protein>
    <submittedName>
        <fullName evidence="4">Hydrogenase expression/formation protein HypE</fullName>
    </submittedName>
</protein>
<dbReference type="Proteomes" id="UP000243073">
    <property type="component" value="Unassembled WGS sequence"/>
</dbReference>